<evidence type="ECO:0000313" key="2">
    <source>
        <dbReference type="Proteomes" id="UP000838878"/>
    </source>
</evidence>
<reference evidence="1" key="1">
    <citation type="submission" date="2021-12" db="EMBL/GenBank/DDBJ databases">
        <authorList>
            <person name="Martin H S."/>
        </authorList>
    </citation>
    <scope>NUCLEOTIDE SEQUENCE</scope>
</reference>
<sequence length="155" mass="18350">MKARLPLPSLKLHHGLADDVVVKTYNEKQNTEGTLSDHFGDDLTEAFYRLSRIKEPQTQMKQPQGDDDRSELYNFKEYSSRNEENPLKYKEFFDHSYLPKQSSARYLPIVKHEAKNFFKNSFYDEQNTPVRGKWYNADAFKKNHRDGTPSSFDYR</sequence>
<dbReference type="OrthoDB" id="10300398at2759"/>
<dbReference type="EMBL" id="OV170223">
    <property type="protein sequence ID" value="CAH0722482.1"/>
    <property type="molecule type" value="Genomic_DNA"/>
</dbReference>
<accession>A0A8J9UM82</accession>
<feature type="non-terminal residue" evidence="1">
    <location>
        <position position="155"/>
    </location>
</feature>
<proteinExistence type="predicted"/>
<protein>
    <submittedName>
        <fullName evidence="1">Uncharacterized protein</fullName>
    </submittedName>
</protein>
<organism evidence="1 2">
    <name type="scientific">Brenthis ino</name>
    <name type="common">lesser marbled fritillary</name>
    <dbReference type="NCBI Taxonomy" id="405034"/>
    <lineage>
        <taxon>Eukaryota</taxon>
        <taxon>Metazoa</taxon>
        <taxon>Ecdysozoa</taxon>
        <taxon>Arthropoda</taxon>
        <taxon>Hexapoda</taxon>
        <taxon>Insecta</taxon>
        <taxon>Pterygota</taxon>
        <taxon>Neoptera</taxon>
        <taxon>Endopterygota</taxon>
        <taxon>Lepidoptera</taxon>
        <taxon>Glossata</taxon>
        <taxon>Ditrysia</taxon>
        <taxon>Papilionoidea</taxon>
        <taxon>Nymphalidae</taxon>
        <taxon>Heliconiinae</taxon>
        <taxon>Argynnini</taxon>
        <taxon>Brenthis</taxon>
    </lineage>
</organism>
<dbReference type="Proteomes" id="UP000838878">
    <property type="component" value="Chromosome 3"/>
</dbReference>
<dbReference type="AlphaFoldDB" id="A0A8J9UM82"/>
<gene>
    <name evidence="1" type="ORF">BINO364_LOCUS8434</name>
</gene>
<evidence type="ECO:0000313" key="1">
    <source>
        <dbReference type="EMBL" id="CAH0722482.1"/>
    </source>
</evidence>
<name>A0A8J9UM82_9NEOP</name>
<keyword evidence="2" id="KW-1185">Reference proteome</keyword>